<evidence type="ECO:0000256" key="2">
    <source>
        <dbReference type="SAM" id="SignalP"/>
    </source>
</evidence>
<name>A0ABU2LRM3_9ACTN</name>
<dbReference type="Proteomes" id="UP001183420">
    <property type="component" value="Unassembled WGS sequence"/>
</dbReference>
<gene>
    <name evidence="3" type="ORF">RNC47_16080</name>
</gene>
<protein>
    <submittedName>
        <fullName evidence="3">Tripartite tricarboxylate transporter substrate-binding protein</fullName>
    </submittedName>
</protein>
<dbReference type="CDD" id="cd07012">
    <property type="entry name" value="PBP2_Bug_TTT"/>
    <property type="match status" value="1"/>
</dbReference>
<proteinExistence type="inferred from homology"/>
<dbReference type="Gene3D" id="3.40.190.10">
    <property type="entry name" value="Periplasmic binding protein-like II"/>
    <property type="match status" value="1"/>
</dbReference>
<dbReference type="InterPro" id="IPR042100">
    <property type="entry name" value="Bug_dom1"/>
</dbReference>
<evidence type="ECO:0000256" key="1">
    <source>
        <dbReference type="ARBA" id="ARBA00006987"/>
    </source>
</evidence>
<dbReference type="RefSeq" id="WP_311599386.1">
    <property type="nucleotide sequence ID" value="NZ_JAVREM010000018.1"/>
</dbReference>
<dbReference type="InterPro" id="IPR005064">
    <property type="entry name" value="BUG"/>
</dbReference>
<feature type="signal peptide" evidence="2">
    <location>
        <begin position="1"/>
        <end position="23"/>
    </location>
</feature>
<reference evidence="4" key="1">
    <citation type="submission" date="2023-07" db="EMBL/GenBank/DDBJ databases">
        <title>30 novel species of actinomycetes from the DSMZ collection.</title>
        <authorList>
            <person name="Nouioui I."/>
        </authorList>
    </citation>
    <scope>NUCLEOTIDE SEQUENCE [LARGE SCALE GENOMIC DNA]</scope>
    <source>
        <strain evidence="4">DSM 44918</strain>
    </source>
</reference>
<feature type="chain" id="PRO_5045174580" evidence="2">
    <location>
        <begin position="24"/>
        <end position="328"/>
    </location>
</feature>
<comment type="similarity">
    <text evidence="1">Belongs to the UPF0065 (bug) family.</text>
</comment>
<accession>A0ABU2LRM3</accession>
<dbReference type="EMBL" id="JAVREM010000018">
    <property type="protein sequence ID" value="MDT0319857.1"/>
    <property type="molecule type" value="Genomic_DNA"/>
</dbReference>
<evidence type="ECO:0000313" key="4">
    <source>
        <dbReference type="Proteomes" id="UP001183420"/>
    </source>
</evidence>
<keyword evidence="4" id="KW-1185">Reference proteome</keyword>
<dbReference type="Gene3D" id="3.40.190.150">
    <property type="entry name" value="Bordetella uptake gene, domain 1"/>
    <property type="match status" value="1"/>
</dbReference>
<dbReference type="PANTHER" id="PTHR42928">
    <property type="entry name" value="TRICARBOXYLATE-BINDING PROTEIN"/>
    <property type="match status" value="1"/>
</dbReference>
<dbReference type="PANTHER" id="PTHR42928:SF3">
    <property type="entry name" value="UPF0065 PROTEIN YFLP"/>
    <property type="match status" value="1"/>
</dbReference>
<dbReference type="Pfam" id="PF03401">
    <property type="entry name" value="TctC"/>
    <property type="match status" value="1"/>
</dbReference>
<comment type="caution">
    <text evidence="3">The sequence shown here is derived from an EMBL/GenBank/DDBJ whole genome shotgun (WGS) entry which is preliminary data.</text>
</comment>
<dbReference type="PIRSF" id="PIRSF017082">
    <property type="entry name" value="YflP"/>
    <property type="match status" value="1"/>
</dbReference>
<evidence type="ECO:0000313" key="3">
    <source>
        <dbReference type="EMBL" id="MDT0319857.1"/>
    </source>
</evidence>
<organism evidence="3 4">
    <name type="scientific">Streptomyces millisiae</name>
    <dbReference type="NCBI Taxonomy" id="3075542"/>
    <lineage>
        <taxon>Bacteria</taxon>
        <taxon>Bacillati</taxon>
        <taxon>Actinomycetota</taxon>
        <taxon>Actinomycetes</taxon>
        <taxon>Kitasatosporales</taxon>
        <taxon>Streptomycetaceae</taxon>
        <taxon>Streptomyces</taxon>
    </lineage>
</organism>
<sequence>MRKKRPVLEVLGVVATLVLAAFAAVDASGSTSGATPRSKLTVMAPAAPGGGWDLASRELQQALRAGSIVNNAQVVNVPGAGGTIGLAQFAEIGPDPTRLMMTGTVMEGAITVNGSSVDLLDTTPIARLAEDYEVLVVPADSPFETLDDLLAAWRDDPHGLAIGGGGLGGTDHLLVGLTARAAGIDPARLNYVSFAGGGEVMTALLSHTVAVGVSGYNDFRDQIEAGNLRALAVSAEEPVPGIDTPTLVEQGIDVALPNWRGVVAPPGISDAERAELISIVTEMTQTPEWADALSRHRWVDSLLTGDEFTTFIREDQARVDAIIEELGL</sequence>
<keyword evidence="2" id="KW-0732">Signal</keyword>
<dbReference type="SUPFAM" id="SSF53850">
    <property type="entry name" value="Periplasmic binding protein-like II"/>
    <property type="match status" value="1"/>
</dbReference>